<evidence type="ECO:0000313" key="10">
    <source>
        <dbReference type="Proteomes" id="UP000199072"/>
    </source>
</evidence>
<dbReference type="GO" id="GO:0003677">
    <property type="term" value="F:DNA binding"/>
    <property type="evidence" value="ECO:0007669"/>
    <property type="project" value="UniProtKB-KW"/>
</dbReference>
<dbReference type="Proteomes" id="UP000199072">
    <property type="component" value="Unassembled WGS sequence"/>
</dbReference>
<evidence type="ECO:0000256" key="4">
    <source>
        <dbReference type="ARBA" id="ARBA00023125"/>
    </source>
</evidence>
<keyword evidence="5" id="KW-0010">Activator</keyword>
<dbReference type="PROSITE" id="PS00688">
    <property type="entry name" value="SIGMA54_INTERACT_3"/>
    <property type="match status" value="1"/>
</dbReference>
<feature type="coiled-coil region" evidence="7">
    <location>
        <begin position="84"/>
        <end position="111"/>
    </location>
</feature>
<keyword evidence="6" id="KW-0804">Transcription</keyword>
<dbReference type="SUPFAM" id="SSF52540">
    <property type="entry name" value="P-loop containing nucleoside triphosphate hydrolases"/>
    <property type="match status" value="1"/>
</dbReference>
<dbReference type="AlphaFoldDB" id="A0A1G6Z835"/>
<dbReference type="InterPro" id="IPR025662">
    <property type="entry name" value="Sigma_54_int_dom_ATP-bd_1"/>
</dbReference>
<dbReference type="InterPro" id="IPR025944">
    <property type="entry name" value="Sigma_54_int_dom_CS"/>
</dbReference>
<organism evidence="9 10">
    <name type="scientific">Mucilaginibacter pineti</name>
    <dbReference type="NCBI Taxonomy" id="1391627"/>
    <lineage>
        <taxon>Bacteria</taxon>
        <taxon>Pseudomonadati</taxon>
        <taxon>Bacteroidota</taxon>
        <taxon>Sphingobacteriia</taxon>
        <taxon>Sphingobacteriales</taxon>
        <taxon>Sphingobacteriaceae</taxon>
        <taxon>Mucilaginibacter</taxon>
    </lineage>
</organism>
<keyword evidence="10" id="KW-1185">Reference proteome</keyword>
<dbReference type="GO" id="GO:0006355">
    <property type="term" value="P:regulation of DNA-templated transcription"/>
    <property type="evidence" value="ECO:0007669"/>
    <property type="project" value="InterPro"/>
</dbReference>
<dbReference type="Pfam" id="PF25601">
    <property type="entry name" value="AAA_lid_14"/>
    <property type="match status" value="1"/>
</dbReference>
<dbReference type="SUPFAM" id="SSF55781">
    <property type="entry name" value="GAF domain-like"/>
    <property type="match status" value="1"/>
</dbReference>
<dbReference type="RefSeq" id="WP_162842594.1">
    <property type="nucleotide sequence ID" value="NZ_FNAI01000003.1"/>
</dbReference>
<dbReference type="InterPro" id="IPR025943">
    <property type="entry name" value="Sigma_54_int_dom_ATP-bd_2"/>
</dbReference>
<dbReference type="GO" id="GO:0005524">
    <property type="term" value="F:ATP binding"/>
    <property type="evidence" value="ECO:0007669"/>
    <property type="project" value="UniProtKB-KW"/>
</dbReference>
<dbReference type="Gene3D" id="1.10.10.60">
    <property type="entry name" value="Homeodomain-like"/>
    <property type="match status" value="1"/>
</dbReference>
<reference evidence="9 10" key="1">
    <citation type="submission" date="2016-10" db="EMBL/GenBank/DDBJ databases">
        <authorList>
            <person name="de Groot N.N."/>
        </authorList>
    </citation>
    <scope>NUCLEOTIDE SEQUENCE [LARGE SCALE GENOMIC DNA]</scope>
    <source>
        <strain evidence="9 10">47C3B</strain>
    </source>
</reference>
<keyword evidence="2" id="KW-0067">ATP-binding</keyword>
<dbReference type="PROSITE" id="PS50045">
    <property type="entry name" value="SIGMA54_INTERACT_4"/>
    <property type="match status" value="1"/>
</dbReference>
<dbReference type="InterPro" id="IPR058031">
    <property type="entry name" value="AAA_lid_NorR"/>
</dbReference>
<dbReference type="EMBL" id="FNAI01000003">
    <property type="protein sequence ID" value="SDD98443.1"/>
    <property type="molecule type" value="Genomic_DNA"/>
</dbReference>
<evidence type="ECO:0000256" key="3">
    <source>
        <dbReference type="ARBA" id="ARBA00023015"/>
    </source>
</evidence>
<feature type="domain" description="Sigma-54 factor interaction" evidence="8">
    <location>
        <begin position="125"/>
        <end position="354"/>
    </location>
</feature>
<sequence>MNTIIETGKPVLVDVVKRYESTGLKILKVPYEEGMKEIASFGLFNGTEAFGSINFFSDRTDSFSPYNLSVIGTISNLVSIAVSNILANERIEQQLAEIDNYKKQLEEENLYLQGELTGKFAQTEIIGTGNEMQKVFHLLTQVSYANSAVLLLGETGTGKELIARAIHNNSPRKEKLMVKVNCAGLPANLIESELFGHERGSFTGAVERRIGKFELANKGTLFLDEIGEMPLDLQVKLLRAIQEKEIGRIGGKMPIKVDIRIIAATNRDLPKEIVAGNFRSDLYYRLNVFPITLPPLRNRTGDIPDLALHFLSKYARNIGKKVHSISNRVLAEMKRYSWPGNVRELEHLMERSVLLTEGNVIREIYLPNHEMNGTTGFPAESYTKTIDENERDHIIARLNKCDGKVYGSFGAASLLGVPVSTLNSKMRKLRIGKEKPVFIVRPV</sequence>
<evidence type="ECO:0000256" key="2">
    <source>
        <dbReference type="ARBA" id="ARBA00022840"/>
    </source>
</evidence>
<gene>
    <name evidence="9" type="ORF">SAMN05216464_103243</name>
</gene>
<dbReference type="SUPFAM" id="SSF46689">
    <property type="entry name" value="Homeodomain-like"/>
    <property type="match status" value="1"/>
</dbReference>
<dbReference type="Pfam" id="PF00158">
    <property type="entry name" value="Sigma54_activat"/>
    <property type="match status" value="1"/>
</dbReference>
<keyword evidence="7" id="KW-0175">Coiled coil</keyword>
<evidence type="ECO:0000256" key="7">
    <source>
        <dbReference type="SAM" id="Coils"/>
    </source>
</evidence>
<dbReference type="Gene3D" id="3.30.450.40">
    <property type="match status" value="1"/>
</dbReference>
<dbReference type="SMART" id="SM00382">
    <property type="entry name" value="AAA"/>
    <property type="match status" value="1"/>
</dbReference>
<dbReference type="PANTHER" id="PTHR32071">
    <property type="entry name" value="TRANSCRIPTIONAL REGULATORY PROTEIN"/>
    <property type="match status" value="1"/>
</dbReference>
<evidence type="ECO:0000313" key="9">
    <source>
        <dbReference type="EMBL" id="SDD98443.1"/>
    </source>
</evidence>
<dbReference type="FunFam" id="3.40.50.300:FF:000006">
    <property type="entry name" value="DNA-binding transcriptional regulator NtrC"/>
    <property type="match status" value="1"/>
</dbReference>
<dbReference type="InterPro" id="IPR027417">
    <property type="entry name" value="P-loop_NTPase"/>
</dbReference>
<evidence type="ECO:0000256" key="6">
    <source>
        <dbReference type="ARBA" id="ARBA00023163"/>
    </source>
</evidence>
<evidence type="ECO:0000256" key="1">
    <source>
        <dbReference type="ARBA" id="ARBA00022741"/>
    </source>
</evidence>
<dbReference type="Gene3D" id="3.40.50.300">
    <property type="entry name" value="P-loop containing nucleotide triphosphate hydrolases"/>
    <property type="match status" value="1"/>
</dbReference>
<keyword evidence="4 9" id="KW-0238">DNA-binding</keyword>
<keyword evidence="3" id="KW-0805">Transcription regulation</keyword>
<protein>
    <submittedName>
        <fullName evidence="9">Transcriptional regulator containing GAF, AAA-type ATPase, and DNA-binding Fis domains</fullName>
    </submittedName>
</protein>
<dbReference type="InterPro" id="IPR002078">
    <property type="entry name" value="Sigma_54_int"/>
</dbReference>
<evidence type="ECO:0000259" key="8">
    <source>
        <dbReference type="PROSITE" id="PS50045"/>
    </source>
</evidence>
<dbReference type="InterPro" id="IPR029016">
    <property type="entry name" value="GAF-like_dom_sf"/>
</dbReference>
<dbReference type="InterPro" id="IPR009057">
    <property type="entry name" value="Homeodomain-like_sf"/>
</dbReference>
<dbReference type="PROSITE" id="PS00675">
    <property type="entry name" value="SIGMA54_INTERACT_1"/>
    <property type="match status" value="1"/>
</dbReference>
<accession>A0A1G6Z835</accession>
<dbReference type="PANTHER" id="PTHR32071:SF117">
    <property type="entry name" value="PTS-DEPENDENT DIHYDROXYACETONE KINASE OPERON REGULATORY PROTEIN-RELATED"/>
    <property type="match status" value="1"/>
</dbReference>
<dbReference type="STRING" id="1391627.SAMN05216464_103243"/>
<evidence type="ECO:0000256" key="5">
    <source>
        <dbReference type="ARBA" id="ARBA00023159"/>
    </source>
</evidence>
<dbReference type="Gene3D" id="1.10.8.60">
    <property type="match status" value="1"/>
</dbReference>
<proteinExistence type="predicted"/>
<keyword evidence="1" id="KW-0547">Nucleotide-binding</keyword>
<dbReference type="CDD" id="cd00009">
    <property type="entry name" value="AAA"/>
    <property type="match status" value="1"/>
</dbReference>
<dbReference type="InterPro" id="IPR003593">
    <property type="entry name" value="AAA+_ATPase"/>
</dbReference>
<dbReference type="PROSITE" id="PS00676">
    <property type="entry name" value="SIGMA54_INTERACT_2"/>
    <property type="match status" value="1"/>
</dbReference>
<name>A0A1G6Z835_9SPHI</name>